<dbReference type="PANTHER" id="PTHR10443:SF12">
    <property type="entry name" value="DIPEPTIDASE"/>
    <property type="match status" value="1"/>
</dbReference>
<dbReference type="Gene3D" id="3.20.20.140">
    <property type="entry name" value="Metal-dependent hydrolases"/>
    <property type="match status" value="1"/>
</dbReference>
<evidence type="ECO:0000256" key="1">
    <source>
        <dbReference type="SAM" id="SignalP"/>
    </source>
</evidence>
<keyword evidence="2" id="KW-0378">Hydrolase</keyword>
<keyword evidence="2" id="KW-0224">Dipeptidase</keyword>
<dbReference type="EMBL" id="JACHNZ010000004">
    <property type="protein sequence ID" value="MBB4630947.1"/>
    <property type="molecule type" value="Genomic_DNA"/>
</dbReference>
<reference evidence="2 3" key="1">
    <citation type="submission" date="2020-08" db="EMBL/GenBank/DDBJ databases">
        <title>Genomic Encyclopedia of Type Strains, Phase IV (KMG-IV): sequencing the most valuable type-strain genomes for metagenomic binning, comparative biology and taxonomic classification.</title>
        <authorList>
            <person name="Goeker M."/>
        </authorList>
    </citation>
    <scope>NUCLEOTIDE SEQUENCE [LARGE SCALE GENOMIC DNA]</scope>
    <source>
        <strain evidence="2 3">DSM 17328</strain>
    </source>
</reference>
<protein>
    <submittedName>
        <fullName evidence="2">Membrane dipeptidase</fullName>
        <ecNumber evidence="2">3.4.13.19</ecNumber>
    </submittedName>
</protein>
<dbReference type="PROSITE" id="PS51365">
    <property type="entry name" value="RENAL_DIPEPTIDASE_2"/>
    <property type="match status" value="1"/>
</dbReference>
<keyword evidence="1" id="KW-0732">Signal</keyword>
<dbReference type="Proteomes" id="UP000566324">
    <property type="component" value="Unassembled WGS sequence"/>
</dbReference>
<accession>A0A7W7B0X4</accession>
<sequence length="387" mass="42085">MKRVLASVLLAAALPAHAETLHQRTLTLDTHLDTPMHFARPGWSFGDTHSYDTDLVQVDLGRMDAGNLDGGFFVIYTEQGPVTPEGFAKAKAYALGRAELIRSTLAKFPDRIALISTAADAKRMDAEGKRFGWLSIENSYPLGEDLSLLETFYILGVRMAGPVHGKNNQFADSATDTPKWNGLSPLGRQWVAEMNRLGMVIDASHSSDAAFDQMVSLSKTPLVLSHSGSKTISDQPRNLDDARIRKLAEAGGVICVTTVFLATMNFTPERSALFGQIENMGTMTPEQQAQLTRETRALDAVLPIQNTDFEAFMQSLLHIIKVAGVDHVGIGADWDGGGGVKGLEDIGGLPKITERLHAEGFSDADIEKIWSGNVLRLLRLAEENAAR</sequence>
<evidence type="ECO:0000313" key="2">
    <source>
        <dbReference type="EMBL" id="MBB4630947.1"/>
    </source>
</evidence>
<keyword evidence="3" id="KW-1185">Reference proteome</keyword>
<comment type="caution">
    <text evidence="2">The sequence shown here is derived from an EMBL/GenBank/DDBJ whole genome shotgun (WGS) entry which is preliminary data.</text>
</comment>
<dbReference type="GO" id="GO:0070573">
    <property type="term" value="F:metallodipeptidase activity"/>
    <property type="evidence" value="ECO:0007669"/>
    <property type="project" value="InterPro"/>
</dbReference>
<dbReference type="SUPFAM" id="SSF51556">
    <property type="entry name" value="Metallo-dependent hydrolases"/>
    <property type="match status" value="1"/>
</dbReference>
<dbReference type="EC" id="3.4.13.19" evidence="2"/>
<dbReference type="PANTHER" id="PTHR10443">
    <property type="entry name" value="MICROSOMAL DIPEPTIDASE"/>
    <property type="match status" value="1"/>
</dbReference>
<dbReference type="Gene3D" id="1.10.287.650">
    <property type="entry name" value="L27 domain"/>
    <property type="match status" value="1"/>
</dbReference>
<dbReference type="CDD" id="cd01301">
    <property type="entry name" value="rDP_like"/>
    <property type="match status" value="1"/>
</dbReference>
<proteinExistence type="predicted"/>
<feature type="signal peptide" evidence="1">
    <location>
        <begin position="1"/>
        <end position="18"/>
    </location>
</feature>
<keyword evidence="2" id="KW-0645">Protease</keyword>
<dbReference type="RefSeq" id="WP_184064745.1">
    <property type="nucleotide sequence ID" value="NZ_JACHNZ010000004.1"/>
</dbReference>
<organism evidence="2 3">
    <name type="scientific">Sphingosinicella soli</name>
    <dbReference type="NCBI Taxonomy" id="333708"/>
    <lineage>
        <taxon>Bacteria</taxon>
        <taxon>Pseudomonadati</taxon>
        <taxon>Pseudomonadota</taxon>
        <taxon>Alphaproteobacteria</taxon>
        <taxon>Sphingomonadales</taxon>
        <taxon>Sphingosinicellaceae</taxon>
        <taxon>Sphingosinicella</taxon>
    </lineage>
</organism>
<feature type="chain" id="PRO_5030791618" evidence="1">
    <location>
        <begin position="19"/>
        <end position="387"/>
    </location>
</feature>
<dbReference type="AlphaFoldDB" id="A0A7W7B0X4"/>
<gene>
    <name evidence="2" type="ORF">GGQ98_000552</name>
</gene>
<dbReference type="InterPro" id="IPR008257">
    <property type="entry name" value="Pept_M19"/>
</dbReference>
<evidence type="ECO:0000313" key="3">
    <source>
        <dbReference type="Proteomes" id="UP000566324"/>
    </source>
</evidence>
<dbReference type="Pfam" id="PF01244">
    <property type="entry name" value="Peptidase_M19"/>
    <property type="match status" value="1"/>
</dbReference>
<name>A0A7W7B0X4_9SPHN</name>
<dbReference type="GO" id="GO:0006508">
    <property type="term" value="P:proteolysis"/>
    <property type="evidence" value="ECO:0007669"/>
    <property type="project" value="InterPro"/>
</dbReference>
<dbReference type="InterPro" id="IPR032466">
    <property type="entry name" value="Metal_Hydrolase"/>
</dbReference>